<name>A0A4R5LXS7_9BURK</name>
<dbReference type="PRINTS" id="PR00039">
    <property type="entry name" value="HTHLYSR"/>
</dbReference>
<feature type="domain" description="HTH lysR-type" evidence="5">
    <location>
        <begin position="10"/>
        <end position="67"/>
    </location>
</feature>
<evidence type="ECO:0000256" key="2">
    <source>
        <dbReference type="ARBA" id="ARBA00023015"/>
    </source>
</evidence>
<sequence>MDPRKPRSFPPLNALRAFEAAARTLNFRLAAEEIGVTQGAVAQQVRHLEDVLSIQLFERLPRGLALTADGLAYFSAVQRALNIILDATAALNRRSSTLTISTTPSFASKWLIPRLSEFSQSYPDTEVRIIADEKLCTFKGDGIDIAIRLCKPPFGKGLTGDLLFPLDIFAVASPSLLDGPKPLNNSADLGKHVLLHDAHDLWPEFLKALKLSGKVDPAKGPRFNQSSLAIDAAVAGQGIALTSEPLVERDVTAGRLRRIFDFSFPLSLGFYVVYPNESPDSDAKQAILAWLFAQREKDTQNHGTKSLRI</sequence>
<dbReference type="Pfam" id="PF03466">
    <property type="entry name" value="LysR_substrate"/>
    <property type="match status" value="1"/>
</dbReference>
<dbReference type="AlphaFoldDB" id="A0A4R5LXS7"/>
<keyword evidence="3" id="KW-0238">DNA-binding</keyword>
<dbReference type="RefSeq" id="WP_133200255.1">
    <property type="nucleotide sequence ID" value="NZ_JBHUCW010000007.1"/>
</dbReference>
<dbReference type="InterPro" id="IPR036390">
    <property type="entry name" value="WH_DNA-bd_sf"/>
</dbReference>
<dbReference type="InterPro" id="IPR000847">
    <property type="entry name" value="LysR_HTH_N"/>
</dbReference>
<dbReference type="SUPFAM" id="SSF53850">
    <property type="entry name" value="Periplasmic binding protein-like II"/>
    <property type="match status" value="1"/>
</dbReference>
<evidence type="ECO:0000313" key="6">
    <source>
        <dbReference type="EMBL" id="TDG16809.1"/>
    </source>
</evidence>
<protein>
    <submittedName>
        <fullName evidence="6">LysR family transcriptional regulator</fullName>
    </submittedName>
</protein>
<reference evidence="6 7" key="1">
    <citation type="submission" date="2019-03" db="EMBL/GenBank/DDBJ databases">
        <title>Paraburkholderia sp. 4M-K11, isolated from subtropical forest soil.</title>
        <authorList>
            <person name="Gao Z.-H."/>
            <person name="Qiu L.-H."/>
        </authorList>
    </citation>
    <scope>NUCLEOTIDE SEQUENCE [LARGE SCALE GENOMIC DNA]</scope>
    <source>
        <strain evidence="6 7">4M-K11</strain>
    </source>
</reference>
<evidence type="ECO:0000256" key="4">
    <source>
        <dbReference type="ARBA" id="ARBA00023163"/>
    </source>
</evidence>
<proteinExistence type="inferred from homology"/>
<dbReference type="GO" id="GO:0006351">
    <property type="term" value="P:DNA-templated transcription"/>
    <property type="evidence" value="ECO:0007669"/>
    <property type="project" value="TreeGrafter"/>
</dbReference>
<dbReference type="PANTHER" id="PTHR30537:SF26">
    <property type="entry name" value="GLYCINE CLEAVAGE SYSTEM TRANSCRIPTIONAL ACTIVATOR"/>
    <property type="match status" value="1"/>
</dbReference>
<keyword evidence="2" id="KW-0805">Transcription regulation</keyword>
<keyword evidence="7" id="KW-1185">Reference proteome</keyword>
<comment type="caution">
    <text evidence="6">The sequence shown here is derived from an EMBL/GenBank/DDBJ whole genome shotgun (WGS) entry which is preliminary data.</text>
</comment>
<dbReference type="GO" id="GO:0003700">
    <property type="term" value="F:DNA-binding transcription factor activity"/>
    <property type="evidence" value="ECO:0007669"/>
    <property type="project" value="InterPro"/>
</dbReference>
<dbReference type="OrthoDB" id="8683153at2"/>
<gene>
    <name evidence="6" type="ORF">EYW47_39685</name>
</gene>
<accession>A0A4R5LXS7</accession>
<dbReference type="SUPFAM" id="SSF46785">
    <property type="entry name" value="Winged helix' DNA-binding domain"/>
    <property type="match status" value="1"/>
</dbReference>
<dbReference type="InterPro" id="IPR036388">
    <property type="entry name" value="WH-like_DNA-bd_sf"/>
</dbReference>
<dbReference type="PANTHER" id="PTHR30537">
    <property type="entry name" value="HTH-TYPE TRANSCRIPTIONAL REGULATOR"/>
    <property type="match status" value="1"/>
</dbReference>
<evidence type="ECO:0000256" key="1">
    <source>
        <dbReference type="ARBA" id="ARBA00009437"/>
    </source>
</evidence>
<dbReference type="GO" id="GO:0043565">
    <property type="term" value="F:sequence-specific DNA binding"/>
    <property type="evidence" value="ECO:0007669"/>
    <property type="project" value="TreeGrafter"/>
</dbReference>
<dbReference type="Gene3D" id="3.40.190.10">
    <property type="entry name" value="Periplasmic binding protein-like II"/>
    <property type="match status" value="2"/>
</dbReference>
<dbReference type="InterPro" id="IPR005119">
    <property type="entry name" value="LysR_subst-bd"/>
</dbReference>
<comment type="similarity">
    <text evidence="1">Belongs to the LysR transcriptional regulatory family.</text>
</comment>
<evidence type="ECO:0000259" key="5">
    <source>
        <dbReference type="PROSITE" id="PS50931"/>
    </source>
</evidence>
<dbReference type="Proteomes" id="UP000295722">
    <property type="component" value="Unassembled WGS sequence"/>
</dbReference>
<dbReference type="Gene3D" id="1.10.10.10">
    <property type="entry name" value="Winged helix-like DNA-binding domain superfamily/Winged helix DNA-binding domain"/>
    <property type="match status" value="1"/>
</dbReference>
<dbReference type="InterPro" id="IPR058163">
    <property type="entry name" value="LysR-type_TF_proteobact-type"/>
</dbReference>
<dbReference type="Pfam" id="PF00126">
    <property type="entry name" value="HTH_1"/>
    <property type="match status" value="1"/>
</dbReference>
<organism evidence="6 7">
    <name type="scientific">Paraburkholderia silviterrae</name>
    <dbReference type="NCBI Taxonomy" id="2528715"/>
    <lineage>
        <taxon>Bacteria</taxon>
        <taxon>Pseudomonadati</taxon>
        <taxon>Pseudomonadota</taxon>
        <taxon>Betaproteobacteria</taxon>
        <taxon>Burkholderiales</taxon>
        <taxon>Burkholderiaceae</taxon>
        <taxon>Paraburkholderia</taxon>
    </lineage>
</organism>
<dbReference type="CDD" id="cd08432">
    <property type="entry name" value="PBP2_GcdR_TrpI_HvrB_AmpR_like"/>
    <property type="match status" value="1"/>
</dbReference>
<evidence type="ECO:0000313" key="7">
    <source>
        <dbReference type="Proteomes" id="UP000295722"/>
    </source>
</evidence>
<dbReference type="PROSITE" id="PS50931">
    <property type="entry name" value="HTH_LYSR"/>
    <property type="match status" value="1"/>
</dbReference>
<evidence type="ECO:0000256" key="3">
    <source>
        <dbReference type="ARBA" id="ARBA00023125"/>
    </source>
</evidence>
<dbReference type="EMBL" id="SMRP01000056">
    <property type="protein sequence ID" value="TDG16809.1"/>
    <property type="molecule type" value="Genomic_DNA"/>
</dbReference>
<keyword evidence="4" id="KW-0804">Transcription</keyword>